<dbReference type="Proteomes" id="UP000254118">
    <property type="component" value="Unassembled WGS sequence"/>
</dbReference>
<organism evidence="1 2">
    <name type="scientific">Dermatophilus congolensis</name>
    <dbReference type="NCBI Taxonomy" id="1863"/>
    <lineage>
        <taxon>Bacteria</taxon>
        <taxon>Bacillati</taxon>
        <taxon>Actinomycetota</taxon>
        <taxon>Actinomycetes</taxon>
        <taxon>Micrococcales</taxon>
        <taxon>Dermatophilaceae</taxon>
        <taxon>Dermatophilus</taxon>
    </lineage>
</organism>
<sequence length="155" mass="17772">MNIHDIETIDCSSRCVAKRALINAPAHSLFEMIANPHRHHEFDGSGTVQPTVIGPRELHLGDRFTVAMRLGPIRYKITSIATEITTDRVIEWRHPGGHHWRYDLDSVDGTTTLLTETFRYDSTHLPAFYELLRIPQRNSRSIHHTLATIQSMHNN</sequence>
<dbReference type="Gene3D" id="3.30.530.20">
    <property type="match status" value="1"/>
</dbReference>
<proteinExistence type="predicted"/>
<accession>A0AA46GZD9</accession>
<name>A0AA46GZD9_9MICO</name>
<reference evidence="1 2" key="1">
    <citation type="submission" date="2018-06" db="EMBL/GenBank/DDBJ databases">
        <authorList>
            <consortium name="Pathogen Informatics"/>
            <person name="Doyle S."/>
        </authorList>
    </citation>
    <scope>NUCLEOTIDE SEQUENCE [LARGE SCALE GENOMIC DNA]</scope>
    <source>
        <strain evidence="1 2">NCTC7915</strain>
    </source>
</reference>
<evidence type="ECO:0000313" key="1">
    <source>
        <dbReference type="EMBL" id="STD03269.1"/>
    </source>
</evidence>
<dbReference type="InterPro" id="IPR023393">
    <property type="entry name" value="START-like_dom_sf"/>
</dbReference>
<dbReference type="AlphaFoldDB" id="A0AA46GZD9"/>
<evidence type="ECO:0000313" key="2">
    <source>
        <dbReference type="Proteomes" id="UP000254118"/>
    </source>
</evidence>
<gene>
    <name evidence="1" type="ORF">NCTC7915_00063</name>
</gene>
<dbReference type="EMBL" id="UFYA01000001">
    <property type="protein sequence ID" value="STD03269.1"/>
    <property type="molecule type" value="Genomic_DNA"/>
</dbReference>
<evidence type="ECO:0008006" key="3">
    <source>
        <dbReference type="Google" id="ProtNLM"/>
    </source>
</evidence>
<protein>
    <recommendedName>
        <fullName evidence="3">Polyketide cyclase / dehydrase and lipid transport</fullName>
    </recommendedName>
</protein>
<dbReference type="RefSeq" id="WP_115029044.1">
    <property type="nucleotide sequence ID" value="NZ_UFYA01000001.1"/>
</dbReference>
<dbReference type="SUPFAM" id="SSF55961">
    <property type="entry name" value="Bet v1-like"/>
    <property type="match status" value="1"/>
</dbReference>
<comment type="caution">
    <text evidence="1">The sequence shown here is derived from an EMBL/GenBank/DDBJ whole genome shotgun (WGS) entry which is preliminary data.</text>
</comment>